<dbReference type="RefSeq" id="WP_190720430.1">
    <property type="nucleotide sequence ID" value="NZ_JACJST010000039.1"/>
</dbReference>
<dbReference type="Proteomes" id="UP000640531">
    <property type="component" value="Unassembled WGS sequence"/>
</dbReference>
<evidence type="ECO:0008006" key="3">
    <source>
        <dbReference type="Google" id="ProtNLM"/>
    </source>
</evidence>
<comment type="caution">
    <text evidence="1">The sequence shown here is derived from an EMBL/GenBank/DDBJ whole genome shotgun (WGS) entry which is preliminary data.</text>
</comment>
<dbReference type="PROSITE" id="PS51257">
    <property type="entry name" value="PROKAR_LIPOPROTEIN"/>
    <property type="match status" value="1"/>
</dbReference>
<evidence type="ECO:0000313" key="1">
    <source>
        <dbReference type="EMBL" id="MBD2571165.1"/>
    </source>
</evidence>
<gene>
    <name evidence="1" type="ORF">H6G59_25405</name>
</gene>
<name>A0ABR8FQI8_9NOST</name>
<organism evidence="1 2">
    <name type="scientific">Anabaena lutea FACHB-196</name>
    <dbReference type="NCBI Taxonomy" id="2692881"/>
    <lineage>
        <taxon>Bacteria</taxon>
        <taxon>Bacillati</taxon>
        <taxon>Cyanobacteriota</taxon>
        <taxon>Cyanophyceae</taxon>
        <taxon>Nostocales</taxon>
        <taxon>Nostocaceae</taxon>
        <taxon>Anabaena</taxon>
    </lineage>
</organism>
<keyword evidence="2" id="KW-1185">Reference proteome</keyword>
<sequence>MKRRQIINTGVIATATATLTAACAKTSTSSNAQGSLPTALKPPQT</sequence>
<proteinExistence type="predicted"/>
<dbReference type="EMBL" id="JACJST010000039">
    <property type="protein sequence ID" value="MBD2571165.1"/>
    <property type="molecule type" value="Genomic_DNA"/>
</dbReference>
<evidence type="ECO:0000313" key="2">
    <source>
        <dbReference type="Proteomes" id="UP000640531"/>
    </source>
</evidence>
<accession>A0ABR8FQI8</accession>
<protein>
    <recommendedName>
        <fullName evidence="3">Nitrate transport protein</fullName>
    </recommendedName>
</protein>
<reference evidence="1 2" key="1">
    <citation type="journal article" date="2020" name="ISME J.">
        <title>Comparative genomics reveals insights into cyanobacterial evolution and habitat adaptation.</title>
        <authorList>
            <person name="Chen M.Y."/>
            <person name="Teng W.K."/>
            <person name="Zhao L."/>
            <person name="Hu C.X."/>
            <person name="Zhou Y.K."/>
            <person name="Han B.P."/>
            <person name="Song L.R."/>
            <person name="Shu W.S."/>
        </authorList>
    </citation>
    <scope>NUCLEOTIDE SEQUENCE [LARGE SCALE GENOMIC DNA]</scope>
    <source>
        <strain evidence="1 2">FACHB-196</strain>
    </source>
</reference>